<sequence length="131" mass="14510">MKEDVLKVLKMIEEGKVDAESGAKLIEALGEKKIEENGVLQTIQDQRSYINDEKMLYVLVDSHDGDKVKVNVPMNFVKSILSATGKLPIKAEGITSSVDMEIVKEAIMNNITGKIVDIESHNGDKVIIEIR</sequence>
<reference evidence="2 3" key="1">
    <citation type="submission" date="2021-03" db="EMBL/GenBank/DDBJ databases">
        <title>Genomic Encyclopedia of Type Strains, Phase IV (KMG-IV): sequencing the most valuable type-strain genomes for metagenomic binning, comparative biology and taxonomic classification.</title>
        <authorList>
            <person name="Goeker M."/>
        </authorList>
    </citation>
    <scope>NUCLEOTIDE SEQUENCE [LARGE SCALE GENOMIC DNA]</scope>
    <source>
        <strain evidence="2 3">DSM 28650</strain>
    </source>
</reference>
<accession>A0ABS4K0X2</accession>
<feature type="domain" description="YvlB/LiaX N-terminal" evidence="1">
    <location>
        <begin position="3"/>
        <end position="33"/>
    </location>
</feature>
<gene>
    <name evidence="2" type="ORF">J2Z44_001215</name>
</gene>
<dbReference type="Pfam" id="PF22746">
    <property type="entry name" value="SHOCT-like_DUF2089-C"/>
    <property type="match status" value="1"/>
</dbReference>
<keyword evidence="3" id="KW-1185">Reference proteome</keyword>
<dbReference type="InterPro" id="IPR053959">
    <property type="entry name" value="YvlB/LiaX_N"/>
</dbReference>
<comment type="caution">
    <text evidence="2">The sequence shown here is derived from an EMBL/GenBank/DDBJ whole genome shotgun (WGS) entry which is preliminary data.</text>
</comment>
<evidence type="ECO:0000259" key="1">
    <source>
        <dbReference type="Pfam" id="PF22746"/>
    </source>
</evidence>
<evidence type="ECO:0000313" key="3">
    <source>
        <dbReference type="Proteomes" id="UP001519308"/>
    </source>
</evidence>
<organism evidence="2 3">
    <name type="scientific">Clostridium punense</name>
    <dbReference type="NCBI Taxonomy" id="1054297"/>
    <lineage>
        <taxon>Bacteria</taxon>
        <taxon>Bacillati</taxon>
        <taxon>Bacillota</taxon>
        <taxon>Clostridia</taxon>
        <taxon>Eubacteriales</taxon>
        <taxon>Clostridiaceae</taxon>
        <taxon>Clostridium</taxon>
    </lineage>
</organism>
<dbReference type="Proteomes" id="UP001519308">
    <property type="component" value="Unassembled WGS sequence"/>
</dbReference>
<proteinExistence type="predicted"/>
<dbReference type="EMBL" id="JAGGLL010000007">
    <property type="protein sequence ID" value="MBP2021419.1"/>
    <property type="molecule type" value="Genomic_DNA"/>
</dbReference>
<protein>
    <recommendedName>
        <fullName evidence="1">YvlB/LiaX N-terminal domain-containing protein</fullName>
    </recommendedName>
</protein>
<evidence type="ECO:0000313" key="2">
    <source>
        <dbReference type="EMBL" id="MBP2021419.1"/>
    </source>
</evidence>
<dbReference type="RefSeq" id="WP_021282482.1">
    <property type="nucleotide sequence ID" value="NZ_JAGGLL010000007.1"/>
</dbReference>
<name>A0ABS4K0X2_9CLOT</name>